<dbReference type="PANTHER" id="PTHR43806">
    <property type="entry name" value="PEPTIDASE S8"/>
    <property type="match status" value="1"/>
</dbReference>
<dbReference type="AlphaFoldDB" id="A0A4R1QAF6"/>
<dbReference type="InterPro" id="IPR050131">
    <property type="entry name" value="Peptidase_S8_subtilisin-like"/>
</dbReference>
<keyword evidence="3" id="KW-0378">Hydrolase</keyword>
<keyword evidence="8" id="KW-1185">Reference proteome</keyword>
<dbReference type="EMBL" id="SLUL01000019">
    <property type="protein sequence ID" value="TCL45811.1"/>
    <property type="molecule type" value="Genomic_DNA"/>
</dbReference>
<dbReference type="Proteomes" id="UP000295658">
    <property type="component" value="Unassembled WGS sequence"/>
</dbReference>
<keyword evidence="4" id="KW-0720">Serine protease</keyword>
<dbReference type="PROSITE" id="PS00138">
    <property type="entry name" value="SUBTILASE_SER"/>
    <property type="match status" value="1"/>
</dbReference>
<name>A0A4R1QAF6_9BACL</name>
<comment type="caution">
    <text evidence="7">The sequence shown here is derived from an EMBL/GenBank/DDBJ whole genome shotgun (WGS) entry which is preliminary data.</text>
</comment>
<protein>
    <submittedName>
        <fullName evidence="7">Subtilase family protein</fullName>
    </submittedName>
</protein>
<evidence type="ECO:0000256" key="2">
    <source>
        <dbReference type="ARBA" id="ARBA00022670"/>
    </source>
</evidence>
<sequence>MPIKVLNSEGYGSSFDVAKGIIWAVDHGARVINLSLGNYQPSELLQEAVRYAYDRDVVLIAASGNDYSAQPSFPAAYPEVLSVGAVNPDGSLAEFSNYGDYLDVVAPGTEIPSTFVHNRYAALSGTSMAAPHVTALAGLIRSLNPNLTNTEVIDIINKSTIDLGVPGKDVLFGNGLINIYKAMQFANKGNKAFPLE</sequence>
<evidence type="ECO:0000259" key="6">
    <source>
        <dbReference type="Pfam" id="PF00082"/>
    </source>
</evidence>
<evidence type="ECO:0000256" key="5">
    <source>
        <dbReference type="PROSITE-ProRule" id="PRU01240"/>
    </source>
</evidence>
<dbReference type="Gene3D" id="3.40.50.200">
    <property type="entry name" value="Peptidase S8/S53 domain"/>
    <property type="match status" value="1"/>
</dbReference>
<accession>A0A4R1QAF6</accession>
<evidence type="ECO:0000256" key="4">
    <source>
        <dbReference type="ARBA" id="ARBA00022825"/>
    </source>
</evidence>
<dbReference type="OrthoDB" id="9798386at2"/>
<proteinExistence type="inferred from homology"/>
<dbReference type="PANTHER" id="PTHR43806:SF11">
    <property type="entry name" value="CEREVISIN-RELATED"/>
    <property type="match status" value="1"/>
</dbReference>
<evidence type="ECO:0000313" key="8">
    <source>
        <dbReference type="Proteomes" id="UP000295658"/>
    </source>
</evidence>
<dbReference type="Pfam" id="PF00082">
    <property type="entry name" value="Peptidase_S8"/>
    <property type="match status" value="1"/>
</dbReference>
<evidence type="ECO:0000313" key="7">
    <source>
        <dbReference type="EMBL" id="TCL45811.1"/>
    </source>
</evidence>
<comment type="similarity">
    <text evidence="1 5">Belongs to the peptidase S8 family.</text>
</comment>
<dbReference type="GO" id="GO:0006508">
    <property type="term" value="P:proteolysis"/>
    <property type="evidence" value="ECO:0007669"/>
    <property type="project" value="UniProtKB-KW"/>
</dbReference>
<dbReference type="PROSITE" id="PS51892">
    <property type="entry name" value="SUBTILASE"/>
    <property type="match status" value="1"/>
</dbReference>
<keyword evidence="2" id="KW-0645">Protease</keyword>
<gene>
    <name evidence="7" type="ORF">EDD69_11927</name>
</gene>
<dbReference type="InterPro" id="IPR023828">
    <property type="entry name" value="Peptidase_S8_Ser-AS"/>
</dbReference>
<organism evidence="7 8">
    <name type="scientific">Thermolongibacillus altinsuensis</name>
    <dbReference type="NCBI Taxonomy" id="575256"/>
    <lineage>
        <taxon>Bacteria</taxon>
        <taxon>Bacillati</taxon>
        <taxon>Bacillota</taxon>
        <taxon>Bacilli</taxon>
        <taxon>Bacillales</taxon>
        <taxon>Anoxybacillaceae</taxon>
        <taxon>Thermolongibacillus</taxon>
    </lineage>
</organism>
<dbReference type="InterPro" id="IPR036852">
    <property type="entry name" value="Peptidase_S8/S53_dom_sf"/>
</dbReference>
<evidence type="ECO:0000256" key="1">
    <source>
        <dbReference type="ARBA" id="ARBA00011073"/>
    </source>
</evidence>
<comment type="caution">
    <text evidence="5">Lacks conserved residue(s) required for the propagation of feature annotation.</text>
</comment>
<reference evidence="7 8" key="1">
    <citation type="submission" date="2019-03" db="EMBL/GenBank/DDBJ databases">
        <title>Genomic Encyclopedia of Type Strains, Phase IV (KMG-IV): sequencing the most valuable type-strain genomes for metagenomic binning, comparative biology and taxonomic classification.</title>
        <authorList>
            <person name="Goeker M."/>
        </authorList>
    </citation>
    <scope>NUCLEOTIDE SEQUENCE [LARGE SCALE GENOMIC DNA]</scope>
    <source>
        <strain evidence="7 8">DSM 24979</strain>
    </source>
</reference>
<evidence type="ECO:0000256" key="3">
    <source>
        <dbReference type="ARBA" id="ARBA00022801"/>
    </source>
</evidence>
<dbReference type="InterPro" id="IPR000209">
    <property type="entry name" value="Peptidase_S8/S53_dom"/>
</dbReference>
<feature type="domain" description="Peptidase S8/S53" evidence="6">
    <location>
        <begin position="2"/>
        <end position="175"/>
    </location>
</feature>
<dbReference type="SUPFAM" id="SSF52743">
    <property type="entry name" value="Subtilisin-like"/>
    <property type="match status" value="1"/>
</dbReference>
<dbReference type="GO" id="GO:0004252">
    <property type="term" value="F:serine-type endopeptidase activity"/>
    <property type="evidence" value="ECO:0007669"/>
    <property type="project" value="InterPro"/>
</dbReference>